<dbReference type="Pfam" id="PF00487">
    <property type="entry name" value="FA_desaturase"/>
    <property type="match status" value="1"/>
</dbReference>
<evidence type="ECO:0000313" key="3">
    <source>
        <dbReference type="EMBL" id="BDW84774.1"/>
    </source>
</evidence>
<dbReference type="InterPro" id="IPR005804">
    <property type="entry name" value="FA_desaturase_dom"/>
</dbReference>
<protein>
    <recommendedName>
        <fullName evidence="2">Fatty acid desaturase domain-containing protein</fullName>
    </recommendedName>
</protein>
<feature type="transmembrane region" description="Helical" evidence="1">
    <location>
        <begin position="37"/>
        <end position="56"/>
    </location>
</feature>
<dbReference type="InterPro" id="IPR012171">
    <property type="entry name" value="Fatty_acid_desaturase"/>
</dbReference>
<gene>
    <name evidence="3" type="ORF">MACH21_09510</name>
</gene>
<dbReference type="PANTHER" id="PTHR19353:SF73">
    <property type="entry name" value="FATTY ACID DESATURASE"/>
    <property type="match status" value="1"/>
</dbReference>
<feature type="transmembrane region" description="Helical" evidence="1">
    <location>
        <begin position="217"/>
        <end position="237"/>
    </location>
</feature>
<dbReference type="GO" id="GO:0016020">
    <property type="term" value="C:membrane"/>
    <property type="evidence" value="ECO:0007669"/>
    <property type="project" value="TreeGrafter"/>
</dbReference>
<dbReference type="CDD" id="cd03507">
    <property type="entry name" value="Delta12-FADS-like"/>
    <property type="match status" value="1"/>
</dbReference>
<keyword evidence="1" id="KW-0812">Transmembrane</keyword>
<dbReference type="AlphaFoldDB" id="A0AA48HFQ1"/>
<dbReference type="RefSeq" id="WP_338274902.1">
    <property type="nucleotide sequence ID" value="NZ_AP027266.1"/>
</dbReference>
<organism evidence="3 4">
    <name type="scientific">Roseicyclus marinus</name>
    <dbReference type="NCBI Taxonomy" id="2161673"/>
    <lineage>
        <taxon>Bacteria</taxon>
        <taxon>Pseudomonadati</taxon>
        <taxon>Pseudomonadota</taxon>
        <taxon>Alphaproteobacteria</taxon>
        <taxon>Rhodobacterales</taxon>
        <taxon>Roseobacteraceae</taxon>
        <taxon>Roseicyclus</taxon>
    </lineage>
</organism>
<evidence type="ECO:0000313" key="4">
    <source>
        <dbReference type="Proteomes" id="UP001337723"/>
    </source>
</evidence>
<proteinExistence type="predicted"/>
<dbReference type="GO" id="GO:0006629">
    <property type="term" value="P:lipid metabolic process"/>
    <property type="evidence" value="ECO:0007669"/>
    <property type="project" value="InterPro"/>
</dbReference>
<keyword evidence="1" id="KW-0472">Membrane</keyword>
<dbReference type="EMBL" id="AP027266">
    <property type="protein sequence ID" value="BDW84774.1"/>
    <property type="molecule type" value="Genomic_DNA"/>
</dbReference>
<dbReference type="Proteomes" id="UP001337723">
    <property type="component" value="Chromosome"/>
</dbReference>
<dbReference type="KEGG" id="rmai:MACH21_09510"/>
<keyword evidence="4" id="KW-1185">Reference proteome</keyword>
<reference evidence="3 4" key="1">
    <citation type="submission" date="2023-01" db="EMBL/GenBank/DDBJ databases">
        <title>Complete genome sequence of Roseicyclus marinus strain Dej080120_10.</title>
        <authorList>
            <person name="Ueki S."/>
            <person name="Maruyama F."/>
        </authorList>
    </citation>
    <scope>NUCLEOTIDE SEQUENCE [LARGE SCALE GENOMIC DNA]</scope>
    <source>
        <strain evidence="3 4">Dej080120_10</strain>
    </source>
</reference>
<accession>A0AA48HFQ1</accession>
<dbReference type="GO" id="GO:0016717">
    <property type="term" value="F:oxidoreductase activity, acting on paired donors, with oxidation of a pair of donors resulting in the reduction of molecular oxygen to two molecules of water"/>
    <property type="evidence" value="ECO:0007669"/>
    <property type="project" value="TreeGrafter"/>
</dbReference>
<feature type="domain" description="Fatty acid desaturase" evidence="2">
    <location>
        <begin position="63"/>
        <end position="307"/>
    </location>
</feature>
<evidence type="ECO:0000259" key="2">
    <source>
        <dbReference type="Pfam" id="PF00487"/>
    </source>
</evidence>
<feature type="transmembrane region" description="Helical" evidence="1">
    <location>
        <begin position="62"/>
        <end position="82"/>
    </location>
</feature>
<keyword evidence="1" id="KW-1133">Transmembrane helix</keyword>
<feature type="transmembrane region" description="Helical" evidence="1">
    <location>
        <begin position="164"/>
        <end position="182"/>
    </location>
</feature>
<sequence>MQVASSSRPDVMPGYRAEAEREIRAFTRSWTKRDDRIAALSYGGTFAVYFLTLWLAIQAWPIWWLVLPLIVVNAFAGVRLYVLQHDCGHGSLFSTKARNDRAGHGLSIFTLTPYRVMQSNHNDHHSHLGNLDERDTTEIFTMTLREWEQAGFWRRLWYRIYRNPLILIPIGGIFTYVLAYRWPKNAGRVDPRGVILHNLGLALWVGFIVALAGLPGLVIYAATVFVAGCIGVFLVYLQHNFEDTWWDRKPDLNPARAALQGSSALDLGWWFDLAVANITYHDIHHFNANIPSYRLRACHRALRQQYEVPTIGWAEAFRSFTLKLWDEDAGRLVPFPRRTQVATGAVRA</sequence>
<name>A0AA48HFQ1_9RHOB</name>
<dbReference type="PANTHER" id="PTHR19353">
    <property type="entry name" value="FATTY ACID DESATURASE 2"/>
    <property type="match status" value="1"/>
</dbReference>
<evidence type="ECO:0000256" key="1">
    <source>
        <dbReference type="SAM" id="Phobius"/>
    </source>
</evidence>